<dbReference type="PROSITE" id="PS51257">
    <property type="entry name" value="PROKAR_LIPOPROTEIN"/>
    <property type="match status" value="1"/>
</dbReference>
<protein>
    <recommendedName>
        <fullName evidence="1">Fibrobacter succinogenes major paralogous domain-containing protein</fullName>
    </recommendedName>
</protein>
<dbReference type="NCBIfam" id="TIGR02145">
    <property type="entry name" value="Fib_succ_major"/>
    <property type="match status" value="1"/>
</dbReference>
<keyword evidence="3" id="KW-1185">Reference proteome</keyword>
<organism evidence="2 3">
    <name type="scientific">Aureispira anguillae</name>
    <dbReference type="NCBI Taxonomy" id="2864201"/>
    <lineage>
        <taxon>Bacteria</taxon>
        <taxon>Pseudomonadati</taxon>
        <taxon>Bacteroidota</taxon>
        <taxon>Saprospiria</taxon>
        <taxon>Saprospirales</taxon>
        <taxon>Saprospiraceae</taxon>
        <taxon>Aureispira</taxon>
    </lineage>
</organism>
<feature type="domain" description="Fibrobacter succinogenes major paralogous" evidence="1">
    <location>
        <begin position="46"/>
        <end position="207"/>
    </location>
</feature>
<name>A0A915YBK3_9BACT</name>
<dbReference type="RefSeq" id="WP_264791404.1">
    <property type="nucleotide sequence ID" value="NZ_AP026867.1"/>
</dbReference>
<evidence type="ECO:0000313" key="3">
    <source>
        <dbReference type="Proteomes" id="UP001060919"/>
    </source>
</evidence>
<dbReference type="AlphaFoldDB" id="A0A915YBK3"/>
<dbReference type="KEGG" id="aup:AsAng_0007710"/>
<dbReference type="InterPro" id="IPR011871">
    <property type="entry name" value="Fib_succ_major"/>
</dbReference>
<dbReference type="EMBL" id="AP026867">
    <property type="protein sequence ID" value="BDS10066.1"/>
    <property type="molecule type" value="Genomic_DNA"/>
</dbReference>
<sequence>MKRKQTISVIVMILLGGLIACKRPVEFDPTDLVDDRDGQRYSTVVYKDQRWMAENLNYNLNHSKFNADNPITEYGRLYTFEQASIACPTGWHLPTESEWKEMEYGIGMGAGELNSFGYRGGLLGSAMKSQTGWILQNGTNSLKFNAYPAGIYDPIKGTFEKLGNQACFWTASDSSSSSAWYRGLTKSFDGIYRDTKHKGEGLSCRCIED</sequence>
<evidence type="ECO:0000259" key="1">
    <source>
        <dbReference type="Pfam" id="PF09603"/>
    </source>
</evidence>
<reference evidence="2" key="1">
    <citation type="submission" date="2022-09" db="EMBL/GenBank/DDBJ databases">
        <title>Aureispira anguillicida sp. nov., isolated from Leptocephalus of Japanese eel Anguilla japonica.</title>
        <authorList>
            <person name="Yuasa K."/>
            <person name="Mekata T."/>
            <person name="Ikunari K."/>
        </authorList>
    </citation>
    <scope>NUCLEOTIDE SEQUENCE</scope>
    <source>
        <strain evidence="2">EL160426</strain>
    </source>
</reference>
<dbReference type="Proteomes" id="UP001060919">
    <property type="component" value="Chromosome"/>
</dbReference>
<accession>A0A915YBK3</accession>
<proteinExistence type="predicted"/>
<evidence type="ECO:0000313" key="2">
    <source>
        <dbReference type="EMBL" id="BDS10066.1"/>
    </source>
</evidence>
<gene>
    <name evidence="2" type="ORF">AsAng_0007710</name>
</gene>
<dbReference type="Pfam" id="PF09603">
    <property type="entry name" value="Fib_succ_major"/>
    <property type="match status" value="1"/>
</dbReference>